<keyword evidence="2" id="KW-1185">Reference proteome</keyword>
<evidence type="ECO:0000313" key="2">
    <source>
        <dbReference type="Proteomes" id="UP000632849"/>
    </source>
</evidence>
<accession>A0A919BRW6</accession>
<dbReference type="EMBL" id="BNBE01000002">
    <property type="protein sequence ID" value="GHG06017.1"/>
    <property type="molecule type" value="Genomic_DNA"/>
</dbReference>
<name>A0A919BRW6_STRFL</name>
<proteinExistence type="predicted"/>
<dbReference type="RefSeq" id="WP_190042531.1">
    <property type="nucleotide sequence ID" value="NZ_BNBE01000002.1"/>
</dbReference>
<comment type="caution">
    <text evidence="1">The sequence shown here is derived from an EMBL/GenBank/DDBJ whole genome shotgun (WGS) entry which is preliminary data.</text>
</comment>
<dbReference type="AlphaFoldDB" id="A0A919BRW6"/>
<reference evidence="1" key="2">
    <citation type="submission" date="2020-09" db="EMBL/GenBank/DDBJ databases">
        <authorList>
            <person name="Sun Q."/>
            <person name="Ohkuma M."/>
        </authorList>
    </citation>
    <scope>NUCLEOTIDE SEQUENCE</scope>
    <source>
        <strain evidence="1">JCM 4122</strain>
    </source>
</reference>
<dbReference type="InterPro" id="IPR046105">
    <property type="entry name" value="DUF6042"/>
</dbReference>
<dbReference type="Proteomes" id="UP000632849">
    <property type="component" value="Unassembled WGS sequence"/>
</dbReference>
<dbReference type="Pfam" id="PF19508">
    <property type="entry name" value="DUF6042"/>
    <property type="match status" value="1"/>
</dbReference>
<sequence length="271" mass="30483">MSENPSVPGQRRNIMMRNDWWATGWEHVLPRQGLPLTMLIGTASQPGCTGSLDDVLREVFDGHWAMIGGDLEGALSFRWSDEEWDHEEEPEGREAYEARHWEKFGAMLTAAGFPVPRTVRDLSELYLAWGLAGREEGPEGTRWSMPDTLPLPEELLPLDAEATELIARTRWALHVHPLVNNLTGHLIDRLGAPKEILTSLDRLAAATGQKVGDVRHALLELVKSDDARVYRGEEPAESASLEAHQRFRLVMDWDHFHEARVWAVGDTDDGT</sequence>
<gene>
    <name evidence="1" type="ORF">GCM10017667_41340</name>
</gene>
<reference evidence="1" key="1">
    <citation type="journal article" date="2014" name="Int. J. Syst. Evol. Microbiol.">
        <title>Complete genome sequence of Corynebacterium casei LMG S-19264T (=DSM 44701T), isolated from a smear-ripened cheese.</title>
        <authorList>
            <consortium name="US DOE Joint Genome Institute (JGI-PGF)"/>
            <person name="Walter F."/>
            <person name="Albersmeier A."/>
            <person name="Kalinowski J."/>
            <person name="Ruckert C."/>
        </authorList>
    </citation>
    <scope>NUCLEOTIDE SEQUENCE</scope>
    <source>
        <strain evidence="1">JCM 4122</strain>
    </source>
</reference>
<organism evidence="1 2">
    <name type="scientific">Streptomyces filamentosus</name>
    <name type="common">Streptomyces roseosporus</name>
    <dbReference type="NCBI Taxonomy" id="67294"/>
    <lineage>
        <taxon>Bacteria</taxon>
        <taxon>Bacillati</taxon>
        <taxon>Actinomycetota</taxon>
        <taxon>Actinomycetes</taxon>
        <taxon>Kitasatosporales</taxon>
        <taxon>Streptomycetaceae</taxon>
        <taxon>Streptomyces</taxon>
    </lineage>
</organism>
<protein>
    <submittedName>
        <fullName evidence="1">Uncharacterized protein</fullName>
    </submittedName>
</protein>
<evidence type="ECO:0000313" key="1">
    <source>
        <dbReference type="EMBL" id="GHG06017.1"/>
    </source>
</evidence>